<feature type="transmembrane region" description="Helical" evidence="10">
    <location>
        <begin position="401"/>
        <end position="423"/>
    </location>
</feature>
<dbReference type="OrthoDB" id="9776324at2"/>
<dbReference type="PANTHER" id="PTHR43298:SF2">
    <property type="entry name" value="FMN_FAD EXPORTER YEEO-RELATED"/>
    <property type="match status" value="1"/>
</dbReference>
<dbReference type="STRING" id="1197717.BED41_08480"/>
<keyword evidence="7" id="KW-0406">Ion transport</keyword>
<dbReference type="AlphaFoldDB" id="A0A1B2I547"/>
<organism evidence="11 12">
    <name type="scientific">Cloacibacillus porcorum</name>
    <dbReference type="NCBI Taxonomy" id="1197717"/>
    <lineage>
        <taxon>Bacteria</taxon>
        <taxon>Thermotogati</taxon>
        <taxon>Synergistota</taxon>
        <taxon>Synergistia</taxon>
        <taxon>Synergistales</taxon>
        <taxon>Synergistaceae</taxon>
        <taxon>Cloacibacillus</taxon>
    </lineage>
</organism>
<gene>
    <name evidence="11" type="ORF">BED41_08480</name>
</gene>
<keyword evidence="6 10" id="KW-1133">Transmembrane helix</keyword>
<dbReference type="InterPro" id="IPR050222">
    <property type="entry name" value="MATE_MdtK"/>
</dbReference>
<dbReference type="RefSeq" id="WP_066744835.1">
    <property type="nucleotide sequence ID" value="NZ_CALCLR010000082.1"/>
</dbReference>
<feature type="transmembrane region" description="Helical" evidence="10">
    <location>
        <begin position="210"/>
        <end position="231"/>
    </location>
</feature>
<evidence type="ECO:0000313" key="11">
    <source>
        <dbReference type="EMBL" id="ANZ45105.1"/>
    </source>
</evidence>
<evidence type="ECO:0000256" key="7">
    <source>
        <dbReference type="ARBA" id="ARBA00023065"/>
    </source>
</evidence>
<dbReference type="InterPro" id="IPR048279">
    <property type="entry name" value="MdtK-like"/>
</dbReference>
<dbReference type="EMBL" id="CP016757">
    <property type="protein sequence ID" value="ANZ45105.1"/>
    <property type="molecule type" value="Genomic_DNA"/>
</dbReference>
<proteinExistence type="predicted"/>
<dbReference type="PIRSF" id="PIRSF006603">
    <property type="entry name" value="DinF"/>
    <property type="match status" value="1"/>
</dbReference>
<dbReference type="KEGG" id="cpor:BED41_08480"/>
<comment type="subcellular location">
    <subcellularLocation>
        <location evidence="1">Cell membrane</location>
        <topology evidence="1">Multi-pass membrane protein</topology>
    </subcellularLocation>
</comment>
<evidence type="ECO:0000256" key="8">
    <source>
        <dbReference type="ARBA" id="ARBA00023136"/>
    </source>
</evidence>
<feature type="transmembrane region" description="Helical" evidence="10">
    <location>
        <begin position="299"/>
        <end position="321"/>
    </location>
</feature>
<keyword evidence="8 10" id="KW-0472">Membrane</keyword>
<evidence type="ECO:0000256" key="2">
    <source>
        <dbReference type="ARBA" id="ARBA00022448"/>
    </source>
</evidence>
<dbReference type="CDD" id="cd13138">
    <property type="entry name" value="MATE_yoeA_like"/>
    <property type="match status" value="1"/>
</dbReference>
<keyword evidence="3" id="KW-0050">Antiport</keyword>
<dbReference type="InterPro" id="IPR002528">
    <property type="entry name" value="MATE_fam"/>
</dbReference>
<feature type="transmembrane region" description="Helical" evidence="10">
    <location>
        <begin position="110"/>
        <end position="131"/>
    </location>
</feature>
<keyword evidence="2" id="KW-0813">Transport</keyword>
<feature type="transmembrane region" description="Helical" evidence="10">
    <location>
        <begin position="151"/>
        <end position="176"/>
    </location>
</feature>
<keyword evidence="5 10" id="KW-0812">Transmembrane</keyword>
<evidence type="ECO:0000256" key="4">
    <source>
        <dbReference type="ARBA" id="ARBA00022475"/>
    </source>
</evidence>
<dbReference type="GO" id="GO:0006811">
    <property type="term" value="P:monoatomic ion transport"/>
    <property type="evidence" value="ECO:0007669"/>
    <property type="project" value="UniProtKB-KW"/>
</dbReference>
<name>A0A1B2I547_9BACT</name>
<reference evidence="11" key="1">
    <citation type="submission" date="2016-08" db="EMBL/GenBank/DDBJ databases">
        <title>Complete genome of Cloacibacillus porcorum.</title>
        <authorList>
            <person name="Looft T."/>
            <person name="Bayles D.O."/>
            <person name="Alt D.P."/>
        </authorList>
    </citation>
    <scope>NUCLEOTIDE SEQUENCE [LARGE SCALE GENOMIC DNA]</scope>
    <source>
        <strain evidence="11">CL-84</strain>
    </source>
</reference>
<evidence type="ECO:0000256" key="3">
    <source>
        <dbReference type="ARBA" id="ARBA00022449"/>
    </source>
</evidence>
<dbReference type="GO" id="GO:0005886">
    <property type="term" value="C:plasma membrane"/>
    <property type="evidence" value="ECO:0007669"/>
    <property type="project" value="UniProtKB-SubCell"/>
</dbReference>
<dbReference type="NCBIfam" id="TIGR00797">
    <property type="entry name" value="matE"/>
    <property type="match status" value="1"/>
</dbReference>
<dbReference type="Pfam" id="PF01554">
    <property type="entry name" value="MatE"/>
    <property type="match status" value="2"/>
</dbReference>
<accession>A0A1B2I547</accession>
<dbReference type="GO" id="GO:0015297">
    <property type="term" value="F:antiporter activity"/>
    <property type="evidence" value="ECO:0007669"/>
    <property type="project" value="UniProtKB-KW"/>
</dbReference>
<feature type="transmembrane region" description="Helical" evidence="10">
    <location>
        <begin position="435"/>
        <end position="456"/>
    </location>
</feature>
<keyword evidence="4" id="KW-1003">Cell membrane</keyword>
<feature type="transmembrane region" description="Helical" evidence="10">
    <location>
        <begin position="75"/>
        <end position="98"/>
    </location>
</feature>
<evidence type="ECO:0000313" key="12">
    <source>
        <dbReference type="Proteomes" id="UP000093044"/>
    </source>
</evidence>
<dbReference type="GO" id="GO:0042910">
    <property type="term" value="F:xenobiotic transmembrane transporter activity"/>
    <property type="evidence" value="ECO:0007669"/>
    <property type="project" value="InterPro"/>
</dbReference>
<evidence type="ECO:0000256" key="5">
    <source>
        <dbReference type="ARBA" id="ARBA00022692"/>
    </source>
</evidence>
<dbReference type="GeneID" id="83057883"/>
<evidence type="ECO:0000256" key="10">
    <source>
        <dbReference type="SAM" id="Phobius"/>
    </source>
</evidence>
<feature type="transmembrane region" description="Helical" evidence="10">
    <location>
        <begin position="33"/>
        <end position="55"/>
    </location>
</feature>
<feature type="transmembrane region" description="Helical" evidence="10">
    <location>
        <begin position="376"/>
        <end position="394"/>
    </location>
</feature>
<evidence type="ECO:0000256" key="9">
    <source>
        <dbReference type="ARBA" id="ARBA00031636"/>
    </source>
</evidence>
<feature type="transmembrane region" description="Helical" evidence="10">
    <location>
        <begin position="257"/>
        <end position="279"/>
    </location>
</feature>
<feature type="transmembrane region" description="Helical" evidence="10">
    <location>
        <begin position="333"/>
        <end position="356"/>
    </location>
</feature>
<feature type="transmembrane region" description="Helical" evidence="10">
    <location>
        <begin position="183"/>
        <end position="204"/>
    </location>
</feature>
<dbReference type="PANTHER" id="PTHR43298">
    <property type="entry name" value="MULTIDRUG RESISTANCE PROTEIN NORM-RELATED"/>
    <property type="match status" value="1"/>
</dbReference>
<protein>
    <recommendedName>
        <fullName evidence="9">Multidrug-efflux transporter</fullName>
    </recommendedName>
</protein>
<dbReference type="Proteomes" id="UP000093044">
    <property type="component" value="Chromosome"/>
</dbReference>
<evidence type="ECO:0000256" key="1">
    <source>
        <dbReference type="ARBA" id="ARBA00004651"/>
    </source>
</evidence>
<sequence length="472" mass="50762">MFLFRGRTINQNRGGRNKYAINMCSGRILPKMLLFAIPLMFSSILQLLFNAADIIVVGRYAGDNSLAAVGSNSSLISLMTNLFVGISIGTNVLVARYYGSKDEEGISKTVATSIIVAVVSGVFLTVLGIVFARKILIMMQTPPEVLGLATLYLVIYFFGMTPMMLYNFGGAILRAVGDTRRPLIYLSFAGVVNVLLNLFFVIYLHLDVAGVAIATVIAQCISAALVLRCLLRESGALRFTPAKARIDVKNLMKMLRIGIPAGLQGVLFSISNVVIQAFINSFGAVVMAGSCASDSIEMFVYFSMEAFYQAIISFTSQNMGAGRFDRVNKVLKVGLVCSALVGGLLGLTATIFGHTLLGIYSSSEAVIAAGMERMKLIASAYAICGLMEGMGGVMRGMGYSVLPTIVTLLGVCGLRLVWISTLLHIPALHSVATVYISYPVSWAVTFAAHFACFLWVRKRAFGDFKYGKAGGD</sequence>
<keyword evidence="12" id="KW-1185">Reference proteome</keyword>
<evidence type="ECO:0000256" key="6">
    <source>
        <dbReference type="ARBA" id="ARBA00022989"/>
    </source>
</evidence>